<dbReference type="InterPro" id="IPR027383">
    <property type="entry name" value="Znf_put"/>
</dbReference>
<keyword evidence="1" id="KW-0472">Membrane</keyword>
<dbReference type="Pfam" id="PF13490">
    <property type="entry name" value="zf-HC2"/>
    <property type="match status" value="1"/>
</dbReference>
<gene>
    <name evidence="3" type="ORF">E6K78_07820</name>
</gene>
<keyword evidence="1" id="KW-0812">Transmembrane</keyword>
<evidence type="ECO:0000313" key="3">
    <source>
        <dbReference type="EMBL" id="TMQ65314.1"/>
    </source>
</evidence>
<evidence type="ECO:0000256" key="1">
    <source>
        <dbReference type="SAM" id="Phobius"/>
    </source>
</evidence>
<comment type="caution">
    <text evidence="3">The sequence shown here is derived from an EMBL/GenBank/DDBJ whole genome shotgun (WGS) entry which is preliminary data.</text>
</comment>
<dbReference type="AlphaFoldDB" id="A0A538TNX4"/>
<dbReference type="EMBL" id="VBOY01000072">
    <property type="protein sequence ID" value="TMQ65314.1"/>
    <property type="molecule type" value="Genomic_DNA"/>
</dbReference>
<dbReference type="Gene3D" id="1.10.10.1320">
    <property type="entry name" value="Anti-sigma factor, zinc-finger domain"/>
    <property type="match status" value="1"/>
</dbReference>
<reference evidence="3 4" key="1">
    <citation type="journal article" date="2019" name="Nat. Microbiol.">
        <title>Mediterranean grassland soil C-N compound turnover is dependent on rainfall and depth, and is mediated by genomically divergent microorganisms.</title>
        <authorList>
            <person name="Diamond S."/>
            <person name="Andeer P.F."/>
            <person name="Li Z."/>
            <person name="Crits-Christoph A."/>
            <person name="Burstein D."/>
            <person name="Anantharaman K."/>
            <person name="Lane K.R."/>
            <person name="Thomas B.C."/>
            <person name="Pan C."/>
            <person name="Northen T.R."/>
            <person name="Banfield J.F."/>
        </authorList>
    </citation>
    <scope>NUCLEOTIDE SEQUENCE [LARGE SCALE GENOMIC DNA]</scope>
    <source>
        <strain evidence="3">WS_8</strain>
    </source>
</reference>
<evidence type="ECO:0000313" key="4">
    <source>
        <dbReference type="Proteomes" id="UP000316609"/>
    </source>
</evidence>
<sequence>MTRCPEREKVQLLLDGDLSAAEAHAFRVHLEGCDACGAEARAYSFLFGTLGALRVQDPGPVFTERILDRVLPSRLRRRIVTAVGWAYTAVSAISTYLFVSWIARAETHVWLAGRLGQAYLSVVQAGLFVVHSLMFSWLRLLHGWEVAGAMMERLAPLVRALALPLSQPAIASVLVSATLACAAVFWWMRPRRGAPGEVRHVALLGF</sequence>
<protein>
    <recommendedName>
        <fullName evidence="2">Putative zinc-finger domain-containing protein</fullName>
    </recommendedName>
</protein>
<evidence type="ECO:0000259" key="2">
    <source>
        <dbReference type="Pfam" id="PF13490"/>
    </source>
</evidence>
<dbReference type="InterPro" id="IPR041916">
    <property type="entry name" value="Anti_sigma_zinc_sf"/>
</dbReference>
<keyword evidence="1" id="KW-1133">Transmembrane helix</keyword>
<feature type="transmembrane region" description="Helical" evidence="1">
    <location>
        <begin position="79"/>
        <end position="99"/>
    </location>
</feature>
<proteinExistence type="predicted"/>
<feature type="transmembrane region" description="Helical" evidence="1">
    <location>
        <begin position="161"/>
        <end position="188"/>
    </location>
</feature>
<organism evidence="3 4">
    <name type="scientific">Eiseniibacteriota bacterium</name>
    <dbReference type="NCBI Taxonomy" id="2212470"/>
    <lineage>
        <taxon>Bacteria</taxon>
        <taxon>Candidatus Eiseniibacteriota</taxon>
    </lineage>
</organism>
<feature type="domain" description="Putative zinc-finger" evidence="2">
    <location>
        <begin position="7"/>
        <end position="36"/>
    </location>
</feature>
<feature type="transmembrane region" description="Helical" evidence="1">
    <location>
        <begin position="119"/>
        <end position="140"/>
    </location>
</feature>
<dbReference type="Proteomes" id="UP000316609">
    <property type="component" value="Unassembled WGS sequence"/>
</dbReference>
<accession>A0A538TNX4</accession>
<name>A0A538TNX4_UNCEI</name>